<organism evidence="5 7">
    <name type="scientific">Turicibacter bilis</name>
    <dbReference type="NCBI Taxonomy" id="2735723"/>
    <lineage>
        <taxon>Bacteria</taxon>
        <taxon>Bacillati</taxon>
        <taxon>Bacillota</taxon>
        <taxon>Erysipelotrichia</taxon>
        <taxon>Erysipelotrichales</taxon>
        <taxon>Turicibacteraceae</taxon>
        <taxon>Turicibacter</taxon>
    </lineage>
</organism>
<evidence type="ECO:0000313" key="4">
    <source>
        <dbReference type="EMBL" id="UUF05809.1"/>
    </source>
</evidence>
<dbReference type="PANTHER" id="PTHR30508">
    <property type="entry name" value="FES CLUSTER ASSEMBLY PROTEIN SUF"/>
    <property type="match status" value="1"/>
</dbReference>
<dbReference type="NCBIfam" id="TIGR01981">
    <property type="entry name" value="sufD"/>
    <property type="match status" value="1"/>
</dbReference>
<dbReference type="Proteomes" id="UP001058016">
    <property type="component" value="Chromosome"/>
</dbReference>
<dbReference type="EMBL" id="CP071250">
    <property type="protein sequence ID" value="UUF08748.1"/>
    <property type="molecule type" value="Genomic_DNA"/>
</dbReference>
<dbReference type="InterPro" id="IPR045595">
    <property type="entry name" value="SufBD_N"/>
</dbReference>
<feature type="domain" description="SUF system FeS cluster assembly SufBD N-terminal" evidence="3">
    <location>
        <begin position="43"/>
        <end position="146"/>
    </location>
</feature>
<proteinExistence type="inferred from homology"/>
<feature type="domain" description="SUF system FeS cluster assembly SufBD core" evidence="2">
    <location>
        <begin position="151"/>
        <end position="378"/>
    </location>
</feature>
<dbReference type="EMBL" id="CP071249">
    <property type="protein sequence ID" value="UUF05809.1"/>
    <property type="molecule type" value="Genomic_DNA"/>
</dbReference>
<evidence type="ECO:0000259" key="2">
    <source>
        <dbReference type="Pfam" id="PF01458"/>
    </source>
</evidence>
<gene>
    <name evidence="5" type="primary">sufD</name>
    <name evidence="4" type="ORF">J0J69_12345</name>
    <name evidence="5" type="ORF">J0J70_01615</name>
</gene>
<dbReference type="InterPro" id="IPR000825">
    <property type="entry name" value="SUF_FeS_clus_asmbl_SufBD_core"/>
</dbReference>
<dbReference type="Pfam" id="PF19295">
    <property type="entry name" value="SufBD_N"/>
    <property type="match status" value="1"/>
</dbReference>
<evidence type="ECO:0000313" key="6">
    <source>
        <dbReference type="Proteomes" id="UP001058016"/>
    </source>
</evidence>
<dbReference type="Pfam" id="PF01458">
    <property type="entry name" value="SUFBD_core"/>
    <property type="match status" value="1"/>
</dbReference>
<name>A0A9Q9CHQ1_9FIRM</name>
<sequence>MTQLPTWVNEMQSKALAAMPSLKLPKADRTNIKNWAFDVIEAQAPVSYKENEIPAAVSHLVNADEQNVVIVCDGVVVYKKLSDAFNGVVLANLTEALTVHEDLFKSHFMTVTPVEMNKLVAMHVAHLNSGLFIYVPKNKVINDVLNVVYVQENGSLMNHTLIVAEQSSQFKYIENYHNTSKANINAISEVVVGENAHVEYAAMDRLHQDSTVYQCRKANVQANGSFLLSLGALNDGNTVSENLVALVGQGATAEVKTVAIAEGKQKQNITVNIEHLAPYTEGHIVSHGVSKDSAQLTFNGIGKINKGMNGSNAQQESRAMILSETARADANPILLIDEYDVKAGHAAGVGKIDEEQLYYLMSRGLTRRAAEILIIYGFLMPFIDDIRSEVIKSEFVKVIERKINA</sequence>
<dbReference type="InterPro" id="IPR011542">
    <property type="entry name" value="SUF_FeS_clus_asmbl_SufD"/>
</dbReference>
<dbReference type="AlphaFoldDB" id="A0A9Q9CHQ1"/>
<dbReference type="InterPro" id="IPR055346">
    <property type="entry name" value="Fe-S_cluster_assembly_SufBD"/>
</dbReference>
<dbReference type="RefSeq" id="WP_055304900.1">
    <property type="nucleotide sequence ID" value="NZ_CP071249.1"/>
</dbReference>
<evidence type="ECO:0000259" key="3">
    <source>
        <dbReference type="Pfam" id="PF19295"/>
    </source>
</evidence>
<reference evidence="5 6" key="1">
    <citation type="submission" date="2021-03" db="EMBL/GenBank/DDBJ databases">
        <title>Comparative Genomics and Metabolomics in the genus Turicibacter.</title>
        <authorList>
            <person name="Maki J."/>
            <person name="Looft T."/>
        </authorList>
    </citation>
    <scope>NUCLEOTIDE SEQUENCE</scope>
    <source>
        <strain evidence="5">ISU324</strain>
        <strain evidence="4 6">MMM721</strain>
    </source>
</reference>
<keyword evidence="6" id="KW-1185">Reference proteome</keyword>
<evidence type="ECO:0000313" key="5">
    <source>
        <dbReference type="EMBL" id="UUF08748.1"/>
    </source>
</evidence>
<evidence type="ECO:0000313" key="7">
    <source>
        <dbReference type="Proteomes" id="UP001058072"/>
    </source>
</evidence>
<dbReference type="Proteomes" id="UP001058072">
    <property type="component" value="Chromosome"/>
</dbReference>
<comment type="similarity">
    <text evidence="1">Belongs to the iron-sulfur cluster assembly SufBD family.</text>
</comment>
<evidence type="ECO:0000256" key="1">
    <source>
        <dbReference type="ARBA" id="ARBA00043967"/>
    </source>
</evidence>
<dbReference type="GO" id="GO:0016226">
    <property type="term" value="P:iron-sulfur cluster assembly"/>
    <property type="evidence" value="ECO:0007669"/>
    <property type="project" value="InterPro"/>
</dbReference>
<dbReference type="SUPFAM" id="SSF101960">
    <property type="entry name" value="Stabilizer of iron transporter SufD"/>
    <property type="match status" value="1"/>
</dbReference>
<accession>A0A9Q9CHQ1</accession>
<dbReference type="InterPro" id="IPR037284">
    <property type="entry name" value="SUF_FeS_clus_asmbl_SufBD_sf"/>
</dbReference>
<protein>
    <submittedName>
        <fullName evidence="5">Fe-S cluster assembly protein SufD</fullName>
    </submittedName>
</protein>
<dbReference type="PANTHER" id="PTHR30508:SF1">
    <property type="entry name" value="UPF0051 PROTEIN ABCI8, CHLOROPLASTIC-RELATED"/>
    <property type="match status" value="1"/>
</dbReference>